<accession>A0A8J3EXK2</accession>
<feature type="transmembrane region" description="Helical" evidence="1">
    <location>
        <begin position="48"/>
        <end position="67"/>
    </location>
</feature>
<keyword evidence="3" id="KW-1185">Reference proteome</keyword>
<evidence type="ECO:0000313" key="2">
    <source>
        <dbReference type="EMBL" id="GGI12949.1"/>
    </source>
</evidence>
<feature type="transmembrane region" description="Helical" evidence="1">
    <location>
        <begin position="12"/>
        <end position="36"/>
    </location>
</feature>
<dbReference type="AlphaFoldDB" id="A0A8J3EXK2"/>
<dbReference type="EMBL" id="BMHB01000001">
    <property type="protein sequence ID" value="GGI12949.1"/>
    <property type="molecule type" value="Genomic_DNA"/>
</dbReference>
<reference evidence="3" key="1">
    <citation type="journal article" date="2019" name="Int. J. Syst. Evol. Microbiol.">
        <title>The Global Catalogue of Microorganisms (GCM) 10K type strain sequencing project: providing services to taxonomists for standard genome sequencing and annotation.</title>
        <authorList>
            <consortium name="The Broad Institute Genomics Platform"/>
            <consortium name="The Broad Institute Genome Sequencing Center for Infectious Disease"/>
            <person name="Wu L."/>
            <person name="Ma J."/>
        </authorList>
    </citation>
    <scope>NUCLEOTIDE SEQUENCE [LARGE SCALE GENOMIC DNA]</scope>
    <source>
        <strain evidence="3">CGMCC 1.14993</strain>
    </source>
</reference>
<proteinExistence type="predicted"/>
<organism evidence="2 3">
    <name type="scientific">Gottfriedia solisilvae</name>
    <dbReference type="NCBI Taxonomy" id="1516104"/>
    <lineage>
        <taxon>Bacteria</taxon>
        <taxon>Bacillati</taxon>
        <taxon>Bacillota</taxon>
        <taxon>Bacilli</taxon>
        <taxon>Bacillales</taxon>
        <taxon>Bacillaceae</taxon>
        <taxon>Gottfriedia</taxon>
    </lineage>
</organism>
<feature type="transmembrane region" description="Helical" evidence="1">
    <location>
        <begin position="79"/>
        <end position="103"/>
    </location>
</feature>
<comment type="caution">
    <text evidence="2">The sequence shown here is derived from an EMBL/GenBank/DDBJ whole genome shotgun (WGS) entry which is preliminary data.</text>
</comment>
<gene>
    <name evidence="2" type="ORF">GCM10007380_15470</name>
</gene>
<evidence type="ECO:0000256" key="1">
    <source>
        <dbReference type="SAM" id="Phobius"/>
    </source>
</evidence>
<keyword evidence="1" id="KW-0812">Transmembrane</keyword>
<protein>
    <submittedName>
        <fullName evidence="2">Uncharacterized protein</fullName>
    </submittedName>
</protein>
<sequence length="104" mass="12040">MIKKKKYRIITTIIYLCSFLVIFPVSIPLYAFLTFLTDDPNASVDFIFILYSIFISILGSYFLNLIFRPLLCDKNKNDKITWSIFVAQLFLIPLSVGPLGILFF</sequence>
<evidence type="ECO:0000313" key="3">
    <source>
        <dbReference type="Proteomes" id="UP000626244"/>
    </source>
</evidence>
<name>A0A8J3EXK2_9BACI</name>
<keyword evidence="1" id="KW-0472">Membrane</keyword>
<keyword evidence="1" id="KW-1133">Transmembrane helix</keyword>
<dbReference type="Proteomes" id="UP000626244">
    <property type="component" value="Unassembled WGS sequence"/>
</dbReference>